<dbReference type="Proteomes" id="UP000789396">
    <property type="component" value="Unassembled WGS sequence"/>
</dbReference>
<keyword evidence="3" id="KW-1185">Reference proteome</keyword>
<feature type="non-terminal residue" evidence="2">
    <location>
        <position position="1"/>
    </location>
</feature>
<proteinExistence type="predicted"/>
<sequence length="468" mass="55106">NLEKSMNPKIVQYEIKSKKIGTKKMDSDDTEMDNDNIEMDEDEINNSVKIKSIIETIDILENILHKVLKKILKMNIKESQLEIVSLILKFIDQRKDWIETTNDKIKDKTNSKRDEFEKNSKISKLIDKLKKQENREPNRKYERILKPFIILVYLILLPILKVIFYPLRKVIEIIGEFVVMKVKIYCAKEKRINILKNILKNINVAEDKNRKLLLNIAESIAKKSAIEIAKETNYNITESYLWNNDELRTIVTNQNLYKEMFAVDKKVRRIDKLQEERWTKEVHLIIPPIECAEIINDTDFESSDTDHNELHEESLIIKPVRTIIRRLIPKRKDKDDELEESVEYYECIGANVGLISFFILLENRVVYSPIIKSSQEPAEANIPFYYPKVSCLSYVYSEYKRVYNTDMADYNGLDDNDNQSWIYIEIVPLASFSNMLHISDKMGHEGMGIDVRKRKIWDVFQNKGAKLI</sequence>
<evidence type="ECO:0000313" key="3">
    <source>
        <dbReference type="Proteomes" id="UP000789396"/>
    </source>
</evidence>
<keyword evidence="1" id="KW-0812">Transmembrane</keyword>
<feature type="transmembrane region" description="Helical" evidence="1">
    <location>
        <begin position="148"/>
        <end position="167"/>
    </location>
</feature>
<feature type="non-terminal residue" evidence="2">
    <location>
        <position position="468"/>
    </location>
</feature>
<gene>
    <name evidence="2" type="ORF">RFULGI_LOCUS8691</name>
</gene>
<name>A0A9N9E219_9GLOM</name>
<evidence type="ECO:0000256" key="1">
    <source>
        <dbReference type="SAM" id="Phobius"/>
    </source>
</evidence>
<protein>
    <submittedName>
        <fullName evidence="2">3267_t:CDS:1</fullName>
    </submittedName>
</protein>
<dbReference type="OrthoDB" id="10047021at2759"/>
<dbReference type="EMBL" id="CAJVPZ010014338">
    <property type="protein sequence ID" value="CAG8656888.1"/>
    <property type="molecule type" value="Genomic_DNA"/>
</dbReference>
<comment type="caution">
    <text evidence="2">The sequence shown here is derived from an EMBL/GenBank/DDBJ whole genome shotgun (WGS) entry which is preliminary data.</text>
</comment>
<keyword evidence="1" id="KW-1133">Transmembrane helix</keyword>
<reference evidence="2" key="1">
    <citation type="submission" date="2021-06" db="EMBL/GenBank/DDBJ databases">
        <authorList>
            <person name="Kallberg Y."/>
            <person name="Tangrot J."/>
            <person name="Rosling A."/>
        </authorList>
    </citation>
    <scope>NUCLEOTIDE SEQUENCE</scope>
    <source>
        <strain evidence="2">IN212</strain>
    </source>
</reference>
<accession>A0A9N9E219</accession>
<evidence type="ECO:0000313" key="2">
    <source>
        <dbReference type="EMBL" id="CAG8656888.1"/>
    </source>
</evidence>
<dbReference type="AlphaFoldDB" id="A0A9N9E219"/>
<organism evidence="2 3">
    <name type="scientific">Racocetra fulgida</name>
    <dbReference type="NCBI Taxonomy" id="60492"/>
    <lineage>
        <taxon>Eukaryota</taxon>
        <taxon>Fungi</taxon>
        <taxon>Fungi incertae sedis</taxon>
        <taxon>Mucoromycota</taxon>
        <taxon>Glomeromycotina</taxon>
        <taxon>Glomeromycetes</taxon>
        <taxon>Diversisporales</taxon>
        <taxon>Gigasporaceae</taxon>
        <taxon>Racocetra</taxon>
    </lineage>
</organism>
<keyword evidence="1" id="KW-0472">Membrane</keyword>